<keyword evidence="2" id="KW-1185">Reference proteome</keyword>
<reference evidence="2" key="1">
    <citation type="journal article" date="2019" name="Int. J. Syst. Evol. Microbiol.">
        <title>The Global Catalogue of Microorganisms (GCM) 10K type strain sequencing project: providing services to taxonomists for standard genome sequencing and annotation.</title>
        <authorList>
            <consortium name="The Broad Institute Genomics Platform"/>
            <consortium name="The Broad Institute Genome Sequencing Center for Infectious Disease"/>
            <person name="Wu L."/>
            <person name="Ma J."/>
        </authorList>
    </citation>
    <scope>NUCLEOTIDE SEQUENCE [LARGE SCALE GENOMIC DNA]</scope>
    <source>
        <strain evidence="2">JCM 7356</strain>
    </source>
</reference>
<organism evidence="1 2">
    <name type="scientific">Kitasatospora cystarginea</name>
    <dbReference type="NCBI Taxonomy" id="58350"/>
    <lineage>
        <taxon>Bacteria</taxon>
        <taxon>Bacillati</taxon>
        <taxon>Actinomycetota</taxon>
        <taxon>Actinomycetes</taxon>
        <taxon>Kitasatosporales</taxon>
        <taxon>Streptomycetaceae</taxon>
        <taxon>Kitasatospora</taxon>
    </lineage>
</organism>
<comment type="caution">
    <text evidence="1">The sequence shown here is derived from an EMBL/GenBank/DDBJ whole genome shotgun (WGS) entry which is preliminary data.</text>
</comment>
<sequence length="47" mass="4991">MSEATHFILAALPDGPLHGCAVIKRAREQSGGRADLAVGTRTGRWSE</sequence>
<proteinExistence type="predicted"/>
<dbReference type="RefSeq" id="WP_344637573.1">
    <property type="nucleotide sequence ID" value="NZ_BAAATR010000015.1"/>
</dbReference>
<protein>
    <submittedName>
        <fullName evidence="1">Uncharacterized protein</fullName>
    </submittedName>
</protein>
<name>A0ABP5R918_9ACTN</name>
<gene>
    <name evidence="1" type="ORF">GCM10010430_37600</name>
</gene>
<dbReference type="Proteomes" id="UP001500305">
    <property type="component" value="Unassembled WGS sequence"/>
</dbReference>
<accession>A0ABP5R918</accession>
<dbReference type="EMBL" id="BAAATR010000015">
    <property type="protein sequence ID" value="GAA2251109.1"/>
    <property type="molecule type" value="Genomic_DNA"/>
</dbReference>
<evidence type="ECO:0000313" key="1">
    <source>
        <dbReference type="EMBL" id="GAA2251109.1"/>
    </source>
</evidence>
<evidence type="ECO:0000313" key="2">
    <source>
        <dbReference type="Proteomes" id="UP001500305"/>
    </source>
</evidence>